<dbReference type="EMBL" id="CAXITT010000121">
    <property type="protein sequence ID" value="CAL1532650.1"/>
    <property type="molecule type" value="Genomic_DNA"/>
</dbReference>
<feature type="signal peptide" evidence="1">
    <location>
        <begin position="1"/>
        <end position="18"/>
    </location>
</feature>
<keyword evidence="3" id="KW-1185">Reference proteome</keyword>
<protein>
    <recommendedName>
        <fullName evidence="4">Gamma-glutamyltransferase</fullName>
    </recommendedName>
</protein>
<dbReference type="PANTHER" id="PTHR11686:SF9">
    <property type="entry name" value="RE13973P"/>
    <property type="match status" value="1"/>
</dbReference>
<feature type="chain" id="PRO_5043864328" description="Gamma-glutamyltransferase" evidence="1">
    <location>
        <begin position="19"/>
        <end position="98"/>
    </location>
</feature>
<evidence type="ECO:0008006" key="4">
    <source>
        <dbReference type="Google" id="ProtNLM"/>
    </source>
</evidence>
<feature type="non-terminal residue" evidence="2">
    <location>
        <position position="98"/>
    </location>
</feature>
<keyword evidence="1" id="KW-0732">Signal</keyword>
<accession>A0AAV2HGL8</accession>
<organism evidence="2 3">
    <name type="scientific">Lymnaea stagnalis</name>
    <name type="common">Great pond snail</name>
    <name type="synonym">Helix stagnalis</name>
    <dbReference type="NCBI Taxonomy" id="6523"/>
    <lineage>
        <taxon>Eukaryota</taxon>
        <taxon>Metazoa</taxon>
        <taxon>Spiralia</taxon>
        <taxon>Lophotrochozoa</taxon>
        <taxon>Mollusca</taxon>
        <taxon>Gastropoda</taxon>
        <taxon>Heterobranchia</taxon>
        <taxon>Euthyneura</taxon>
        <taxon>Panpulmonata</taxon>
        <taxon>Hygrophila</taxon>
        <taxon>Lymnaeoidea</taxon>
        <taxon>Lymnaeidae</taxon>
        <taxon>Lymnaea</taxon>
    </lineage>
</organism>
<evidence type="ECO:0000313" key="2">
    <source>
        <dbReference type="EMBL" id="CAL1532650.1"/>
    </source>
</evidence>
<proteinExistence type="predicted"/>
<dbReference type="SUPFAM" id="SSF56235">
    <property type="entry name" value="N-terminal nucleophile aminohydrolases (Ntn hydrolases)"/>
    <property type="match status" value="1"/>
</dbReference>
<comment type="caution">
    <text evidence="2">The sequence shown here is derived from an EMBL/GenBank/DDBJ whole genome shotgun (WGS) entry which is preliminary data.</text>
</comment>
<gene>
    <name evidence="2" type="ORF">GSLYS_00006668001</name>
</gene>
<dbReference type="AlphaFoldDB" id="A0AAV2HGL8"/>
<reference evidence="2 3" key="1">
    <citation type="submission" date="2024-04" db="EMBL/GenBank/DDBJ databases">
        <authorList>
            <consortium name="Genoscope - CEA"/>
            <person name="William W."/>
        </authorList>
    </citation>
    <scope>NUCLEOTIDE SEQUENCE [LARGE SCALE GENOMIC DNA]</scope>
</reference>
<dbReference type="GO" id="GO:0006751">
    <property type="term" value="P:glutathione catabolic process"/>
    <property type="evidence" value="ECO:0007669"/>
    <property type="project" value="InterPro"/>
</dbReference>
<name>A0AAV2HGL8_LYMST</name>
<dbReference type="Proteomes" id="UP001497497">
    <property type="component" value="Unassembled WGS sequence"/>
</dbReference>
<dbReference type="PANTHER" id="PTHR11686">
    <property type="entry name" value="GAMMA GLUTAMYL TRANSPEPTIDASE"/>
    <property type="match status" value="1"/>
</dbReference>
<dbReference type="Pfam" id="PF01019">
    <property type="entry name" value="G_glu_transpept"/>
    <property type="match status" value="1"/>
</dbReference>
<sequence>MFLVLLSLLLAHIPTALTFLIGNVQTSPFTGPGFREEGHFRYAAVASNTHICSQVGTEIMAKNGGSAADAAIATLLCVGMARFHSSGLGGDSVWTLYH</sequence>
<dbReference type="GO" id="GO:0005886">
    <property type="term" value="C:plasma membrane"/>
    <property type="evidence" value="ECO:0007669"/>
    <property type="project" value="TreeGrafter"/>
</dbReference>
<dbReference type="GO" id="GO:0036374">
    <property type="term" value="F:glutathione hydrolase activity"/>
    <property type="evidence" value="ECO:0007669"/>
    <property type="project" value="InterPro"/>
</dbReference>
<evidence type="ECO:0000313" key="3">
    <source>
        <dbReference type="Proteomes" id="UP001497497"/>
    </source>
</evidence>
<dbReference type="InterPro" id="IPR029055">
    <property type="entry name" value="Ntn_hydrolases_N"/>
</dbReference>
<evidence type="ECO:0000256" key="1">
    <source>
        <dbReference type="SAM" id="SignalP"/>
    </source>
</evidence>
<dbReference type="InterPro" id="IPR000101">
    <property type="entry name" value="GGT_peptidase"/>
</dbReference>